<gene>
    <name evidence="10" type="ORF">SAMN02745172_03460</name>
</gene>
<evidence type="ECO:0000313" key="11">
    <source>
        <dbReference type="Proteomes" id="UP000186406"/>
    </source>
</evidence>
<evidence type="ECO:0000256" key="9">
    <source>
        <dbReference type="SAM" id="Phobius"/>
    </source>
</evidence>
<protein>
    <submittedName>
        <fullName evidence="10">Simple sugar transport system permease protein</fullName>
    </submittedName>
</protein>
<feature type="transmembrane region" description="Helical" evidence="9">
    <location>
        <begin position="92"/>
        <end position="113"/>
    </location>
</feature>
<keyword evidence="10" id="KW-0762">Sugar transport</keyword>
<evidence type="ECO:0000256" key="8">
    <source>
        <dbReference type="SAM" id="MobiDB-lite"/>
    </source>
</evidence>
<dbReference type="CDD" id="cd06579">
    <property type="entry name" value="TM_PBP1_transp_AraH_like"/>
    <property type="match status" value="1"/>
</dbReference>
<dbReference type="InterPro" id="IPR001851">
    <property type="entry name" value="ABC_transp_permease"/>
</dbReference>
<dbReference type="Proteomes" id="UP000186406">
    <property type="component" value="Unassembled WGS sequence"/>
</dbReference>
<evidence type="ECO:0000313" key="10">
    <source>
        <dbReference type="EMBL" id="SHO66801.1"/>
    </source>
</evidence>
<accession>A0A1M7ZPL2</accession>
<feature type="transmembrane region" description="Helical" evidence="9">
    <location>
        <begin position="259"/>
        <end position="287"/>
    </location>
</feature>
<dbReference type="AlphaFoldDB" id="A0A1M7ZPL2"/>
<evidence type="ECO:0000256" key="4">
    <source>
        <dbReference type="ARBA" id="ARBA00022519"/>
    </source>
</evidence>
<evidence type="ECO:0000256" key="5">
    <source>
        <dbReference type="ARBA" id="ARBA00022692"/>
    </source>
</evidence>
<feature type="transmembrane region" description="Helical" evidence="9">
    <location>
        <begin position="171"/>
        <end position="189"/>
    </location>
</feature>
<keyword evidence="6 9" id="KW-1133">Transmembrane helix</keyword>
<dbReference type="RefSeq" id="WP_084564838.1">
    <property type="nucleotide sequence ID" value="NZ_FRXO01000008.1"/>
</dbReference>
<dbReference type="GO" id="GO:0022857">
    <property type="term" value="F:transmembrane transporter activity"/>
    <property type="evidence" value="ECO:0007669"/>
    <property type="project" value="InterPro"/>
</dbReference>
<dbReference type="PANTHER" id="PTHR32196">
    <property type="entry name" value="ABC TRANSPORTER PERMEASE PROTEIN YPHD-RELATED-RELATED"/>
    <property type="match status" value="1"/>
</dbReference>
<feature type="transmembrane region" description="Helical" evidence="9">
    <location>
        <begin position="119"/>
        <end position="139"/>
    </location>
</feature>
<dbReference type="EMBL" id="FRXO01000008">
    <property type="protein sequence ID" value="SHO66801.1"/>
    <property type="molecule type" value="Genomic_DNA"/>
</dbReference>
<feature type="region of interest" description="Disordered" evidence="8">
    <location>
        <begin position="326"/>
        <end position="360"/>
    </location>
</feature>
<sequence>MREHLARLQRRQEVWLLAVILLVGVVLGLAAPGFLTLANLVDLLETYSVQSIMAMGLLVVLVSGGIDISFAATASVAQYVAAIAAAKAGWPAPAAIGIGLATGIALGCINAALIHFVRITSIIATIAMMSVSFSLLMYFSGGQSIYSLPDWWTDRIVFWQTEAPNGDLTRITLPIVAMAVAALVTWVLMTRTSIGRQLYAMGGNPEAARRIGANIGRLHFVAYGFLGLMAAVGGLLQAHRVGESVPNAMYNTELSVLSAAVLGGASLMGGIGTVPGVLLGIVLLAMLQNGLNLLGVSSYFFQIVIGLTILISTSITVLSARKRRRRRVLDDGHGTGGPTPAAPGPGQIHGKSVHGEPVHG</sequence>
<evidence type="ECO:0000256" key="1">
    <source>
        <dbReference type="ARBA" id="ARBA00004651"/>
    </source>
</evidence>
<dbReference type="GO" id="GO:0005886">
    <property type="term" value="C:plasma membrane"/>
    <property type="evidence" value="ECO:0007669"/>
    <property type="project" value="UniProtKB-SubCell"/>
</dbReference>
<keyword evidence="5 9" id="KW-0812">Transmembrane</keyword>
<evidence type="ECO:0000256" key="7">
    <source>
        <dbReference type="ARBA" id="ARBA00023136"/>
    </source>
</evidence>
<dbReference type="Pfam" id="PF02653">
    <property type="entry name" value="BPD_transp_2"/>
    <property type="match status" value="1"/>
</dbReference>
<dbReference type="STRING" id="1123029.SAMN02745172_03460"/>
<reference evidence="10 11" key="1">
    <citation type="submission" date="2016-12" db="EMBL/GenBank/DDBJ databases">
        <authorList>
            <person name="Song W.-J."/>
            <person name="Kurnit D.M."/>
        </authorList>
    </citation>
    <scope>NUCLEOTIDE SEQUENCE [LARGE SCALE GENOMIC DNA]</scope>
    <source>
        <strain evidence="10 11">DSM 19599</strain>
    </source>
</reference>
<evidence type="ECO:0000256" key="3">
    <source>
        <dbReference type="ARBA" id="ARBA00022475"/>
    </source>
</evidence>
<keyword evidence="11" id="KW-1185">Reference proteome</keyword>
<feature type="transmembrane region" description="Helical" evidence="9">
    <location>
        <begin position="299"/>
        <end position="320"/>
    </location>
</feature>
<evidence type="ECO:0000256" key="2">
    <source>
        <dbReference type="ARBA" id="ARBA00022448"/>
    </source>
</evidence>
<keyword evidence="3" id="KW-1003">Cell membrane</keyword>
<feature type="transmembrane region" description="Helical" evidence="9">
    <location>
        <begin position="14"/>
        <end position="35"/>
    </location>
</feature>
<name>A0A1M7ZPL2_9HYPH</name>
<keyword evidence="7 9" id="KW-0472">Membrane</keyword>
<keyword evidence="4" id="KW-0997">Cell inner membrane</keyword>
<keyword evidence="2" id="KW-0813">Transport</keyword>
<proteinExistence type="predicted"/>
<organism evidence="10 11">
    <name type="scientific">Pseudoxanthobacter soli DSM 19599</name>
    <dbReference type="NCBI Taxonomy" id="1123029"/>
    <lineage>
        <taxon>Bacteria</taxon>
        <taxon>Pseudomonadati</taxon>
        <taxon>Pseudomonadota</taxon>
        <taxon>Alphaproteobacteria</taxon>
        <taxon>Hyphomicrobiales</taxon>
        <taxon>Segnochrobactraceae</taxon>
        <taxon>Pseudoxanthobacter</taxon>
    </lineage>
</organism>
<dbReference type="PANTHER" id="PTHR32196:SF21">
    <property type="entry name" value="ABC TRANSPORTER PERMEASE PROTEIN YPHD-RELATED"/>
    <property type="match status" value="1"/>
</dbReference>
<comment type="subcellular location">
    <subcellularLocation>
        <location evidence="1">Cell membrane</location>
        <topology evidence="1">Multi-pass membrane protein</topology>
    </subcellularLocation>
</comment>
<evidence type="ECO:0000256" key="6">
    <source>
        <dbReference type="ARBA" id="ARBA00022989"/>
    </source>
</evidence>
<feature type="transmembrane region" description="Helical" evidence="9">
    <location>
        <begin position="220"/>
        <end position="238"/>
    </location>
</feature>
<feature type="transmembrane region" description="Helical" evidence="9">
    <location>
        <begin position="55"/>
        <end position="80"/>
    </location>
</feature>
<dbReference type="OrthoDB" id="8843934at2"/>